<dbReference type="GO" id="GO:0016746">
    <property type="term" value="F:acyltransferase activity"/>
    <property type="evidence" value="ECO:0007669"/>
    <property type="project" value="UniProtKB-KW"/>
</dbReference>
<organism evidence="2 3">
    <name type="scientific">Candidatus Naiadarchaeum limnaeum</name>
    <dbReference type="NCBI Taxonomy" id="2756139"/>
    <lineage>
        <taxon>Archaea</taxon>
        <taxon>Candidatus Undinarchaeota</taxon>
        <taxon>Candidatus Undinarchaeia</taxon>
        <taxon>Candidatus Naiadarchaeales</taxon>
        <taxon>Candidatus Naiadarchaeaceae</taxon>
        <taxon>Candidatus Naiadarchaeum</taxon>
    </lineage>
</organism>
<keyword evidence="2" id="KW-0808">Transferase</keyword>
<sequence length="261" mass="28469">MDWGMKNRLSRVFKPNTGKTVMLAVDHGYFQGPTTRLENPRKTITPLVPYADSLMLTRGTLRNCVDAVAEVPIVLRVSGGPSILSELSNEEITTSVKEAVRLNAAGVGMSIFVGAPNEKQTLVNLGHLVNEAEEYGMPVLAITAVGKEMNRDARYLGLACRIAAEYGAHYVKTYYCDKDFEKVVDGCPVPVVIAGGKKISEKEALEMSYNAIQAGAKGVDMGRNIWQSDHPVAMIKAVRAVVHENATAKEALEIFEKESKK</sequence>
<dbReference type="PIRSF" id="PIRSF038992">
    <property type="entry name" value="Aldolase_Ia"/>
    <property type="match status" value="1"/>
</dbReference>
<dbReference type="InterPro" id="IPR050456">
    <property type="entry name" value="DeoC/FbaB_aldolase"/>
</dbReference>
<dbReference type="EC" id="2.3.1.245" evidence="2"/>
<comment type="caution">
    <text evidence="2">The sequence shown here is derived from an EMBL/GenBank/DDBJ whole genome shotgun (WGS) entry which is preliminary data.</text>
</comment>
<dbReference type="InterPro" id="IPR041720">
    <property type="entry name" value="FbaB-like"/>
</dbReference>
<dbReference type="InterPro" id="IPR013785">
    <property type="entry name" value="Aldolase_TIM"/>
</dbReference>
<dbReference type="Gene3D" id="3.20.20.70">
    <property type="entry name" value="Aldolase class I"/>
    <property type="match status" value="1"/>
</dbReference>
<proteinExistence type="inferred from homology"/>
<dbReference type="PANTHER" id="PTHR47916:SF1">
    <property type="entry name" value="3-HYDROXY-5-PHOSPHONOOXYPENTANE-2,4-DIONE THIOLASE"/>
    <property type="match status" value="1"/>
</dbReference>
<reference evidence="2 3" key="1">
    <citation type="journal article" name="Nat. Commun.">
        <title>Undinarchaeota illuminate DPANN phylogeny and the impact of gene transfer on archaeal evolution.</title>
        <authorList>
            <person name="Dombrowski N."/>
            <person name="Williams T.A."/>
            <person name="Sun J."/>
            <person name="Woodcroft B.J."/>
            <person name="Lee J.H."/>
            <person name="Minh B.Q."/>
            <person name="Rinke C."/>
            <person name="Spang A."/>
        </authorList>
    </citation>
    <scope>NUCLEOTIDE SEQUENCE [LARGE SCALE GENOMIC DNA]</scope>
    <source>
        <strain evidence="2">MAG_bin1129</strain>
    </source>
</reference>
<protein>
    <submittedName>
        <fullName evidence="2">3-hydroxy-5-phosphonooxypentane-2,4-dione thiolase</fullName>
        <ecNumber evidence="2">2.3.1.245</ecNumber>
    </submittedName>
</protein>
<dbReference type="NCBIfam" id="NF006081">
    <property type="entry name" value="PRK08227.1"/>
    <property type="match status" value="1"/>
</dbReference>
<dbReference type="SMART" id="SM01133">
    <property type="entry name" value="DeoC"/>
    <property type="match status" value="1"/>
</dbReference>
<dbReference type="Pfam" id="PF01791">
    <property type="entry name" value="DeoC"/>
    <property type="match status" value="1"/>
</dbReference>
<dbReference type="AlphaFoldDB" id="A0A832VAJ8"/>
<evidence type="ECO:0000256" key="1">
    <source>
        <dbReference type="ARBA" id="ARBA00008116"/>
    </source>
</evidence>
<name>A0A832VAJ8_9ARCH</name>
<evidence type="ECO:0000313" key="3">
    <source>
        <dbReference type="Proteomes" id="UP000646946"/>
    </source>
</evidence>
<accession>A0A832VAJ8</accession>
<dbReference type="CDD" id="cd00958">
    <property type="entry name" value="DhnA"/>
    <property type="match status" value="1"/>
</dbReference>
<dbReference type="PANTHER" id="PTHR47916">
    <property type="entry name" value="FRUCTOSE-BISPHOSPHATE ALDOLASE CLASS 1"/>
    <property type="match status" value="1"/>
</dbReference>
<gene>
    <name evidence="2" type="primary">lsrF</name>
    <name evidence="2" type="ORF">H1016_03610</name>
</gene>
<dbReference type="InterPro" id="IPR002915">
    <property type="entry name" value="DeoC/FbaB/LacD_aldolase"/>
</dbReference>
<evidence type="ECO:0000313" key="2">
    <source>
        <dbReference type="EMBL" id="HIK00601.1"/>
    </source>
</evidence>
<dbReference type="EMBL" id="DVAB01000029">
    <property type="protein sequence ID" value="HIK00601.1"/>
    <property type="molecule type" value="Genomic_DNA"/>
</dbReference>
<dbReference type="Proteomes" id="UP000646946">
    <property type="component" value="Unassembled WGS sequence"/>
</dbReference>
<keyword evidence="2" id="KW-0012">Acyltransferase</keyword>
<keyword evidence="3" id="KW-1185">Reference proteome</keyword>
<comment type="similarity">
    <text evidence="1">Belongs to the DeoC/FbaB aldolase family.</text>
</comment>
<dbReference type="SUPFAM" id="SSF51569">
    <property type="entry name" value="Aldolase"/>
    <property type="match status" value="1"/>
</dbReference>
<dbReference type="GO" id="GO:0004332">
    <property type="term" value="F:fructose-bisphosphate aldolase activity"/>
    <property type="evidence" value="ECO:0007669"/>
    <property type="project" value="InterPro"/>
</dbReference>